<dbReference type="Gene3D" id="3.80.10.10">
    <property type="entry name" value="Ribonuclease Inhibitor"/>
    <property type="match status" value="1"/>
</dbReference>
<organism evidence="2 3">
    <name type="scientific">Anaerofilum hominis</name>
    <dbReference type="NCBI Taxonomy" id="2763016"/>
    <lineage>
        <taxon>Bacteria</taxon>
        <taxon>Bacillati</taxon>
        <taxon>Bacillota</taxon>
        <taxon>Clostridia</taxon>
        <taxon>Eubacteriales</taxon>
        <taxon>Oscillospiraceae</taxon>
        <taxon>Anaerofilum</taxon>
    </lineage>
</organism>
<sequence>MPKAYHKKLKRGAAFLTALFVVLSFFQWDIFTSYALNPQTVYQIGDHVTASLSGDGTLSVRGTGDTYDYRDADGARAPFYGERQLIRQIEIADGVASVGDYLFYNCENLSDTLILPASVVRIGEKAFSGDSAAAAPDFTYVYNHFTAMDSSSQDETASEPTAAPEPSAVPEPTAVAEPTALPQPTAVAGAEMALPEETPSVSENAPETAPQTAPSADPQGGTGADAGTAPGQDAGAAPAAADAEPQGLDIPAEPAPAGAGPQPAKSPVTQQEIGEEIFYPGRLGVFECAESRNQSFIAAAAGAGYAEILSWTVVPLDDGFGNRAAYAMPVTGKGAFLPAYEKTGLKKPGDARTGYRFTGWKAEGSETAVLAANSFCALPQDGLAAQWETLPRSLKQQTISRTAGTQLVEISGSLPESAQIFAQEAELTPDLLELVSGALGSDAPEIFFALDIAVLVDGEKYQPEEYGESVTVNIRNVENLPSGDVSILHLKENDQTSGFDFVETLAPQSLAENTVKFAAESFSLYIAAKAAAGETIVFDLSQGPVTLGANYSGRDSSGAAVTGAHQADNYYVVTQSGAAATENNIKFEGDGLSFRVELAGVNISRTFAGKDTTDADIEANSSIFIPAYEGCEKHVTLYLSGSNVLDNIAYYTHSADNTSGTQVSASTLKITSAAGDGSEEGSLTIDATARSRYTCIGGTGTRSPATGLTLAGGTITAVNNEYEAAIGGGSNGYAEIFITGGFITATQATGNAPAIGSGSGGTAAGADARIVITGGTVAAANQGAGGVAIGAGGSTDAAAGTADISISGGTVIATAGGKKAIGSGYSEKEQSYAAASVRITGGSVDGTVTGTPTCDGAAQVQRTAVTLKSNGAPQAGLAVDSFTLSSGAVYGAADVKTDQTGTVYLWLPDNVAVTAARSGIYVFTGEVKSGASADLTSGTVLFDLAKGPVVLGETYSGTDDAGQPVTGTHDPQTCYIIRQSDSAVSATTNTITFQGNGLTFQVVLDSINVDRTFHNTGNDDNRDVDSSIYIPAYPGAEKHVTLYLSGENRLNTICYYTINEDSHGTGAGRSASTLKITSAAGDGALDGSLTIDATQKGRFSCIGATGDKSTATGLTIAGGTITTRNSGAEACIGGGSNGFAEIFITGGKISATQNGNAPAIGSGSGTVAVGADAEITISGGIVQAENISSSGVAIGAGGSSRQAGGYAKVRISGGDILATVTGGTGIGGGNSIDVAGGGAEVAISGGTVASNGAIGGGFSETMGYAGAAITVTGGSLNAMMSKTPTNGFANVYLTSATLYNADRRMADTAVDTISVAGYGMKDVRTDGSGTLYLWLPENTELTGASAGGNGFTGSVLAKYAGILKYNSAKVYYSVHFPYDDRFTVYADADMTIPLMGTQTVPAGDVLSFWVQAKTYDGSGHCYTVDAYRSADTSMTLLPAESAKSGSYAYGLTVTSNTELLFVTRAGSATPRLSLDISTANAAVDSESVTIGGYKLSGYTGDLFLTSGGLPTSRLLVVTGGTHAVMIDRLVAQRSGNVIQIDGGKLSVTASSFNNNLASAGHSAILVQEGAELDLSVSGTASLEISSSDTRFSPIGGSGAVNITKDGGFLTLSGGENKQITAKSYTYTTSSLSGALPYSVLLTEGTLAGYHDGSRLTAADAAHSVSAKTVFTACAVSYLLPSDMQAPAYAISENGGLSITLPADTGVQTVKRDGTPLGGGEYERTAEALLIMPAAAHGSLEITLGKEGAISYRAADYAAEYTGEEHIFRVTVAYPAEGAKVSYSTDQVRWQDSPPVRTDVGSSTIYWKIAADGLEEISGSNTFAVTKGTNQWLTDLTCPSVQYGTALRPNAQAKWGEVIYSYYTAADLSSPLTTEPTEAGSYYVKAVVEETGNYDRLESDLIPFTIETTVIYSAEGKILERLSTKDGVPISTAVTTAANGAFTVSYGFFYIPNSAETPLTLQFSEPLPKGTKLTMLDICPSHADKPRFFYYIVPEVGAASVRSTDFYQMGTVVHGTFENENAQTAREIQYQLCVEFPQEAAASSGLVIRLTQNGAEIDKTAVTVTRTAPRSAGALSLTAQAGQGEISAAAAVSGAADNSVIALSLLDGSGSRIDFPAGLGITLDGRMPSAVRSSFAAFDGIKNGSHTISVTGLPAGDYQLKADLCSAPEDPSYPLADSVSEAAAAGLVVNVYEYALKVELSDGQSRVVNGEAGGELRFQLTGRGPGEITVDPQRKTADGYVSLAPQWEARVTGAAGDDPRSAAAAVTVPAGTAPGTYRLVFQLGDAQFPYNILVE</sequence>
<keyword evidence="3" id="KW-1185">Reference proteome</keyword>
<dbReference type="Proteomes" id="UP000659630">
    <property type="component" value="Unassembled WGS sequence"/>
</dbReference>
<feature type="region of interest" description="Disordered" evidence="1">
    <location>
        <begin position="194"/>
        <end position="270"/>
    </location>
</feature>
<feature type="region of interest" description="Disordered" evidence="1">
    <location>
        <begin position="151"/>
        <end position="174"/>
    </location>
</feature>
<feature type="compositionally biased region" description="Polar residues" evidence="1">
    <location>
        <begin position="199"/>
        <end position="214"/>
    </location>
</feature>
<reference evidence="2" key="1">
    <citation type="submission" date="2020-08" db="EMBL/GenBank/DDBJ databases">
        <title>Genome public.</title>
        <authorList>
            <person name="Liu C."/>
            <person name="Sun Q."/>
        </authorList>
    </citation>
    <scope>NUCLEOTIDE SEQUENCE</scope>
    <source>
        <strain evidence="2">BX8</strain>
    </source>
</reference>
<evidence type="ECO:0000313" key="3">
    <source>
        <dbReference type="Proteomes" id="UP000659630"/>
    </source>
</evidence>
<feature type="compositionally biased region" description="Low complexity" evidence="1">
    <location>
        <begin position="158"/>
        <end position="174"/>
    </location>
</feature>
<dbReference type="RefSeq" id="WP_186886366.1">
    <property type="nucleotide sequence ID" value="NZ_JACONZ010000001.1"/>
</dbReference>
<accession>A0A923I841</accession>
<proteinExistence type="predicted"/>
<dbReference type="InterPro" id="IPR032675">
    <property type="entry name" value="LRR_dom_sf"/>
</dbReference>
<name>A0A923I841_9FIRM</name>
<evidence type="ECO:0000256" key="1">
    <source>
        <dbReference type="SAM" id="MobiDB-lite"/>
    </source>
</evidence>
<gene>
    <name evidence="2" type="ORF">H8S23_00535</name>
</gene>
<comment type="caution">
    <text evidence="2">The sequence shown here is derived from an EMBL/GenBank/DDBJ whole genome shotgun (WGS) entry which is preliminary data.</text>
</comment>
<feature type="compositionally biased region" description="Low complexity" evidence="1">
    <location>
        <begin position="225"/>
        <end position="263"/>
    </location>
</feature>
<dbReference type="EMBL" id="JACONZ010000001">
    <property type="protein sequence ID" value="MBC5579988.1"/>
    <property type="molecule type" value="Genomic_DNA"/>
</dbReference>
<protein>
    <submittedName>
        <fullName evidence="2">Uncharacterized protein</fullName>
    </submittedName>
</protein>
<evidence type="ECO:0000313" key="2">
    <source>
        <dbReference type="EMBL" id="MBC5579988.1"/>
    </source>
</evidence>